<dbReference type="Pfam" id="PF00550">
    <property type="entry name" value="PP-binding"/>
    <property type="match status" value="1"/>
</dbReference>
<evidence type="ECO:0000256" key="1">
    <source>
        <dbReference type="ARBA" id="ARBA00022450"/>
    </source>
</evidence>
<accession>A0A439D1P2</accession>
<dbReference type="SUPFAM" id="SSF47336">
    <property type="entry name" value="ACP-like"/>
    <property type="match status" value="1"/>
</dbReference>
<evidence type="ECO:0000313" key="5">
    <source>
        <dbReference type="Proteomes" id="UP000286045"/>
    </source>
</evidence>
<reference evidence="4 5" key="1">
    <citation type="submission" date="2018-12" db="EMBL/GenBank/DDBJ databases">
        <title>Draft genome sequence of Xylaria grammica IHI A82.</title>
        <authorList>
            <person name="Buettner E."/>
            <person name="Kellner H."/>
        </authorList>
    </citation>
    <scope>NUCLEOTIDE SEQUENCE [LARGE SCALE GENOMIC DNA]</scope>
    <source>
        <strain evidence="4 5">IHI A82</strain>
    </source>
</reference>
<feature type="domain" description="Carrier" evidence="3">
    <location>
        <begin position="30"/>
        <end position="108"/>
    </location>
</feature>
<protein>
    <recommendedName>
        <fullName evidence="3">Carrier domain-containing protein</fullName>
    </recommendedName>
</protein>
<keyword evidence="1" id="KW-0596">Phosphopantetheine</keyword>
<dbReference type="PROSITE" id="PS50075">
    <property type="entry name" value="CARRIER"/>
    <property type="match status" value="1"/>
</dbReference>
<dbReference type="InterPro" id="IPR036736">
    <property type="entry name" value="ACP-like_sf"/>
</dbReference>
<dbReference type="AlphaFoldDB" id="A0A439D1P2"/>
<dbReference type="InterPro" id="IPR009081">
    <property type="entry name" value="PP-bd_ACP"/>
</dbReference>
<sequence>MARWENQNPPFPDITKCVEDALEEDSKNWEPLRETQRTVAQKWADLVRGLNPESIRPEDSFFDFGGHSLLAQQLLLNFRRELQAGLTIKTLYGASTLSGFSAEMLDELVAKLPAMYQTSDLSSLGSAKQLAVFPTGATRFLSVKGALGELERPNRFLGAYGLWQEEWLPGLSYVIGDLAAQASSTSVLDMDHYIKLSEEQTKTGQGAIHESDDATGVCNTDDFSICMLKGCVQLAARPCIVNTVNAVPVNYMAVIASALNPIPGGVHAIHVTAHPRLRMNEHLFILEYYGYEAPKTVAIPRPCSRRARKTGRAGLDESFGHGVTKDDIGQFLGYRVKTGFIGPPSERGRILPEILVDAQAVEGRGAA</sequence>
<evidence type="ECO:0000259" key="3">
    <source>
        <dbReference type="PROSITE" id="PS50075"/>
    </source>
</evidence>
<keyword evidence="5" id="KW-1185">Reference proteome</keyword>
<keyword evidence="2" id="KW-0597">Phosphoprotein</keyword>
<dbReference type="PANTHER" id="PTHR44845:SF1">
    <property type="entry name" value="L-2-AMINOADIPATE REDUCTASE"/>
    <property type="match status" value="1"/>
</dbReference>
<dbReference type="Gene3D" id="1.10.1200.10">
    <property type="entry name" value="ACP-like"/>
    <property type="match status" value="1"/>
</dbReference>
<dbReference type="PANTHER" id="PTHR44845">
    <property type="entry name" value="CARRIER DOMAIN-CONTAINING PROTEIN"/>
    <property type="match status" value="1"/>
</dbReference>
<organism evidence="4 5">
    <name type="scientific">Xylaria grammica</name>
    <dbReference type="NCBI Taxonomy" id="363999"/>
    <lineage>
        <taxon>Eukaryota</taxon>
        <taxon>Fungi</taxon>
        <taxon>Dikarya</taxon>
        <taxon>Ascomycota</taxon>
        <taxon>Pezizomycotina</taxon>
        <taxon>Sordariomycetes</taxon>
        <taxon>Xylariomycetidae</taxon>
        <taxon>Xylariales</taxon>
        <taxon>Xylariaceae</taxon>
        <taxon>Xylaria</taxon>
    </lineage>
</organism>
<name>A0A439D1P2_9PEZI</name>
<comment type="caution">
    <text evidence="4">The sequence shown here is derived from an EMBL/GenBank/DDBJ whole genome shotgun (WGS) entry which is preliminary data.</text>
</comment>
<dbReference type="Proteomes" id="UP000286045">
    <property type="component" value="Unassembled WGS sequence"/>
</dbReference>
<dbReference type="EMBL" id="RYZI01000203">
    <property type="protein sequence ID" value="RWA08373.1"/>
    <property type="molecule type" value="Genomic_DNA"/>
</dbReference>
<evidence type="ECO:0000313" key="4">
    <source>
        <dbReference type="EMBL" id="RWA08373.1"/>
    </source>
</evidence>
<evidence type="ECO:0000256" key="2">
    <source>
        <dbReference type="ARBA" id="ARBA00022553"/>
    </source>
</evidence>
<gene>
    <name evidence="4" type="ORF">EKO27_g6734</name>
</gene>
<proteinExistence type="predicted"/>
<dbReference type="STRING" id="363999.A0A439D1P2"/>